<dbReference type="Proteomes" id="UP000559010">
    <property type="component" value="Unassembled WGS sequence"/>
</dbReference>
<evidence type="ECO:0000259" key="1">
    <source>
        <dbReference type="Pfam" id="PF05368"/>
    </source>
</evidence>
<dbReference type="InterPro" id="IPR052718">
    <property type="entry name" value="NmrA-type_oxidoreductase"/>
</dbReference>
<keyword evidence="3" id="KW-1185">Reference proteome</keyword>
<dbReference type="Gene3D" id="3.90.25.10">
    <property type="entry name" value="UDP-galactose 4-epimerase, domain 1"/>
    <property type="match status" value="1"/>
</dbReference>
<dbReference type="PANTHER" id="PTHR47129">
    <property type="entry name" value="QUINONE OXIDOREDUCTASE 2"/>
    <property type="match status" value="1"/>
</dbReference>
<reference evidence="2 3" key="1">
    <citation type="submission" date="2020-04" db="EMBL/GenBank/DDBJ databases">
        <title>Flammeovirgaceae bacterium KN852 isolated from deep sea.</title>
        <authorList>
            <person name="Zhang D.-C."/>
        </authorList>
    </citation>
    <scope>NUCLEOTIDE SEQUENCE [LARGE SCALE GENOMIC DNA]</scope>
    <source>
        <strain evidence="2 3">KN852</strain>
    </source>
</reference>
<dbReference type="AlphaFoldDB" id="A0A848J3K7"/>
<gene>
    <name evidence="2" type="ORF">HH304_15980</name>
</gene>
<dbReference type="CDD" id="cd05269">
    <property type="entry name" value="TMR_SDR_a"/>
    <property type="match status" value="1"/>
</dbReference>
<proteinExistence type="predicted"/>
<dbReference type="RefSeq" id="WP_169683482.1">
    <property type="nucleotide sequence ID" value="NZ_JABBNU010000010.1"/>
</dbReference>
<organism evidence="2 3">
    <name type="scientific">Marinigracilibium pacificum</name>
    <dbReference type="NCBI Taxonomy" id="2729599"/>
    <lineage>
        <taxon>Bacteria</taxon>
        <taxon>Pseudomonadati</taxon>
        <taxon>Bacteroidota</taxon>
        <taxon>Cytophagia</taxon>
        <taxon>Cytophagales</taxon>
        <taxon>Flammeovirgaceae</taxon>
        <taxon>Marinigracilibium</taxon>
    </lineage>
</organism>
<dbReference type="SUPFAM" id="SSF51735">
    <property type="entry name" value="NAD(P)-binding Rossmann-fold domains"/>
    <property type="match status" value="1"/>
</dbReference>
<dbReference type="EMBL" id="JABBNU010000010">
    <property type="protein sequence ID" value="NMM49908.1"/>
    <property type="molecule type" value="Genomic_DNA"/>
</dbReference>
<dbReference type="Gene3D" id="3.40.50.720">
    <property type="entry name" value="NAD(P)-binding Rossmann-like Domain"/>
    <property type="match status" value="1"/>
</dbReference>
<dbReference type="Pfam" id="PF05368">
    <property type="entry name" value="NmrA"/>
    <property type="match status" value="1"/>
</dbReference>
<accession>A0A848J3K7</accession>
<dbReference type="InterPro" id="IPR036291">
    <property type="entry name" value="NAD(P)-bd_dom_sf"/>
</dbReference>
<dbReference type="PANTHER" id="PTHR47129:SF1">
    <property type="entry name" value="NMRA-LIKE DOMAIN-CONTAINING PROTEIN"/>
    <property type="match status" value="1"/>
</dbReference>
<sequence>MRIGITGATGQLGQLVVQKLKEKKVNADFVALVRNPEKAKSLGIEARQFDYDQPENLSKALIGIDRLLLISGNEIGKRAEQHANVIDAAKEAGVKWIIYTSLLHADQSSISLATEHLATEQKLHESGIPFTLLRNGWYTENYTGNLKLSVEAGGLIGSAGNGKISSASREDYAEAAAVVISDDSHKGKTYELAGDQSFTLNDLAEEVSKVTGKQISYTNLSESEYTEELKKMGLPEELAKVYAGFDVSASKNDLFDDKMDLSKIIGRPTTPLFKNVDAALA</sequence>
<evidence type="ECO:0000313" key="2">
    <source>
        <dbReference type="EMBL" id="NMM49908.1"/>
    </source>
</evidence>
<comment type="caution">
    <text evidence="2">The sequence shown here is derived from an EMBL/GenBank/DDBJ whole genome shotgun (WGS) entry which is preliminary data.</text>
</comment>
<protein>
    <submittedName>
        <fullName evidence="2">SDR family oxidoreductase</fullName>
    </submittedName>
</protein>
<dbReference type="InterPro" id="IPR008030">
    <property type="entry name" value="NmrA-like"/>
</dbReference>
<name>A0A848J3K7_9BACT</name>
<feature type="domain" description="NmrA-like" evidence="1">
    <location>
        <begin position="2"/>
        <end position="247"/>
    </location>
</feature>
<evidence type="ECO:0000313" key="3">
    <source>
        <dbReference type="Proteomes" id="UP000559010"/>
    </source>
</evidence>